<protein>
    <submittedName>
        <fullName evidence="2">3-hydroxybutyryl-CoA dehydrogenase</fullName>
    </submittedName>
</protein>
<feature type="non-terminal residue" evidence="2">
    <location>
        <position position="170"/>
    </location>
</feature>
<organism evidence="2">
    <name type="scientific">mine drainage metagenome</name>
    <dbReference type="NCBI Taxonomy" id="410659"/>
    <lineage>
        <taxon>unclassified sequences</taxon>
        <taxon>metagenomes</taxon>
        <taxon>ecological metagenomes</taxon>
    </lineage>
</organism>
<feature type="domain" description="3-hydroxyacyl-CoA dehydrogenase NAD binding" evidence="1">
    <location>
        <begin position="9"/>
        <end position="159"/>
    </location>
</feature>
<reference evidence="2" key="2">
    <citation type="journal article" date="2014" name="ISME J.">
        <title>Microbial stratification in low pH oxic and suboxic macroscopic growths along an acid mine drainage.</title>
        <authorList>
            <person name="Mendez-Garcia C."/>
            <person name="Mesa V."/>
            <person name="Sprenger R.R."/>
            <person name="Richter M."/>
            <person name="Diez M.S."/>
            <person name="Solano J."/>
            <person name="Bargiela R."/>
            <person name="Golyshina O.V."/>
            <person name="Manteca A."/>
            <person name="Ramos J.L."/>
            <person name="Gallego J.R."/>
            <person name="Llorente I."/>
            <person name="Martins Dos Santos V.A."/>
            <person name="Jensen O.N."/>
            <person name="Pelaez A.I."/>
            <person name="Sanchez J."/>
            <person name="Ferrer M."/>
        </authorList>
    </citation>
    <scope>NUCLEOTIDE SEQUENCE</scope>
</reference>
<dbReference type="SUPFAM" id="SSF51735">
    <property type="entry name" value="NAD(P)-binding Rossmann-fold domains"/>
    <property type="match status" value="1"/>
</dbReference>
<comment type="caution">
    <text evidence="2">The sequence shown here is derived from an EMBL/GenBank/DDBJ whole genome shotgun (WGS) entry which is preliminary data.</text>
</comment>
<dbReference type="InterPro" id="IPR006176">
    <property type="entry name" value="3-OHacyl-CoA_DH_NAD-bd"/>
</dbReference>
<dbReference type="PANTHER" id="PTHR48075:SF5">
    <property type="entry name" value="3-HYDROXYBUTYRYL-COA DEHYDROGENASE"/>
    <property type="match status" value="1"/>
</dbReference>
<gene>
    <name evidence="2" type="ORF">B1B_00175</name>
</gene>
<reference evidence="2" key="1">
    <citation type="submission" date="2013-08" db="EMBL/GenBank/DDBJ databases">
        <authorList>
            <person name="Mendez C."/>
            <person name="Richter M."/>
            <person name="Ferrer M."/>
            <person name="Sanchez J."/>
        </authorList>
    </citation>
    <scope>NUCLEOTIDE SEQUENCE</scope>
</reference>
<dbReference type="Pfam" id="PF02737">
    <property type="entry name" value="3HCDH_N"/>
    <property type="match status" value="1"/>
</dbReference>
<dbReference type="EMBL" id="AUZY01000132">
    <property type="protein sequence ID" value="EQD79508.1"/>
    <property type="molecule type" value="Genomic_DNA"/>
</dbReference>
<dbReference type="Gene3D" id="3.40.50.720">
    <property type="entry name" value="NAD(P)-binding Rossmann-like Domain"/>
    <property type="match status" value="1"/>
</dbReference>
<dbReference type="PANTHER" id="PTHR48075">
    <property type="entry name" value="3-HYDROXYACYL-COA DEHYDROGENASE FAMILY PROTEIN"/>
    <property type="match status" value="1"/>
</dbReference>
<sequence length="170" mass="17481">MSESGISSVFVAGAGLMGSGIAQTAAQSGLAVLLYDAMEGAAASAIAQIGARLERAEQSGRMAAGAAAAAREHLHGVEGPEAAANSQMVIEAISEKLETKLAFWSALDEICPESVLFASNTSSIPITRLAATTGRPAQFIGMHFYSPVPVMELVELVRGCSPPTPPTPPW</sequence>
<accession>T1CDI1</accession>
<dbReference type="InterPro" id="IPR036291">
    <property type="entry name" value="NAD(P)-bd_dom_sf"/>
</dbReference>
<evidence type="ECO:0000259" key="1">
    <source>
        <dbReference type="Pfam" id="PF02737"/>
    </source>
</evidence>
<dbReference type="GO" id="GO:0070403">
    <property type="term" value="F:NAD+ binding"/>
    <property type="evidence" value="ECO:0007669"/>
    <property type="project" value="InterPro"/>
</dbReference>
<dbReference type="GO" id="GO:0008691">
    <property type="term" value="F:3-hydroxybutyryl-CoA dehydrogenase activity"/>
    <property type="evidence" value="ECO:0007669"/>
    <property type="project" value="TreeGrafter"/>
</dbReference>
<name>T1CDI1_9ZZZZ</name>
<proteinExistence type="predicted"/>
<dbReference type="AlphaFoldDB" id="T1CDI1"/>
<evidence type="ECO:0000313" key="2">
    <source>
        <dbReference type="EMBL" id="EQD79508.1"/>
    </source>
</evidence>
<dbReference type="GO" id="GO:0006635">
    <property type="term" value="P:fatty acid beta-oxidation"/>
    <property type="evidence" value="ECO:0007669"/>
    <property type="project" value="TreeGrafter"/>
</dbReference>